<protein>
    <submittedName>
        <fullName evidence="1">Uncharacterized protein</fullName>
    </submittedName>
</protein>
<proteinExistence type="predicted"/>
<sequence length="123" mass="13779">MSAVSPTIDKRLAAVCQRLRGLAAEIEEKWHFGVVHLFTEQHVIQAHRGWRIEVPVPELDDYIGQPEDGELVPLPLGIEETSLMLRRVVEECKGVRGITSPCAPNPELLQDILDLLKRQPIVG</sequence>
<dbReference type="Proteomes" id="UP000520814">
    <property type="component" value="Unassembled WGS sequence"/>
</dbReference>
<accession>A0A7W9SX16</accession>
<dbReference type="AlphaFoldDB" id="A0A7W9SX16"/>
<evidence type="ECO:0000313" key="2">
    <source>
        <dbReference type="Proteomes" id="UP000520814"/>
    </source>
</evidence>
<reference evidence="1 2" key="1">
    <citation type="submission" date="2020-08" db="EMBL/GenBank/DDBJ databases">
        <title>Genomic Encyclopedia of Type Strains, Phase IV (KMG-IV): sequencing the most valuable type-strain genomes for metagenomic binning, comparative biology and taxonomic classification.</title>
        <authorList>
            <person name="Goeker M."/>
        </authorList>
    </citation>
    <scope>NUCLEOTIDE SEQUENCE [LARGE SCALE GENOMIC DNA]</scope>
    <source>
        <strain evidence="1 2">DSM 23562</strain>
    </source>
</reference>
<organism evidence="1 2">
    <name type="scientific">Armatimonas rosea</name>
    <dbReference type="NCBI Taxonomy" id="685828"/>
    <lineage>
        <taxon>Bacteria</taxon>
        <taxon>Bacillati</taxon>
        <taxon>Armatimonadota</taxon>
        <taxon>Armatimonadia</taxon>
        <taxon>Armatimonadales</taxon>
        <taxon>Armatimonadaceae</taxon>
        <taxon>Armatimonas</taxon>
    </lineage>
</organism>
<evidence type="ECO:0000313" key="1">
    <source>
        <dbReference type="EMBL" id="MBB6053950.1"/>
    </source>
</evidence>
<name>A0A7W9SX16_ARMRO</name>
<dbReference type="EMBL" id="JACHGW010000010">
    <property type="protein sequence ID" value="MBB6053950.1"/>
    <property type="molecule type" value="Genomic_DNA"/>
</dbReference>
<keyword evidence="2" id="KW-1185">Reference proteome</keyword>
<comment type="caution">
    <text evidence="1">The sequence shown here is derived from an EMBL/GenBank/DDBJ whole genome shotgun (WGS) entry which is preliminary data.</text>
</comment>
<gene>
    <name evidence="1" type="ORF">HNQ39_005797</name>
</gene>
<dbReference type="RefSeq" id="WP_184204033.1">
    <property type="nucleotide sequence ID" value="NZ_JACHGW010000010.1"/>
</dbReference>